<feature type="compositionally biased region" description="Polar residues" evidence="2">
    <location>
        <begin position="427"/>
        <end position="457"/>
    </location>
</feature>
<evidence type="ECO:0000256" key="1">
    <source>
        <dbReference type="ARBA" id="ARBA00005662"/>
    </source>
</evidence>
<feature type="region of interest" description="Disordered" evidence="2">
    <location>
        <begin position="44"/>
        <end position="71"/>
    </location>
</feature>
<sequence length="464" mass="51456">MNRQQHHHLKLKTSTKIMLWIASLLLICSPLGFYFATSQPNKPIRTLPETAPKTQDSTSADKAKTPETTETKATITASGDMLYHYVVFGGAYNDGEKRYDLDNDFEQLATVMDRADLCLGDFEGTINPAYPLSGFPMFNAPEDVVKSIQKAGFDVVDLAHNHILDTGLEGLNYTAKAFEKADIATIGVNPEGQNDILIKEINGIKVALLAYAYGFNGMENNLSQADYDKYLHDLNMEKVAADLQKAEELADITVVMPQLGTEYALAPTEEQQSTYRKMIDLGADIIFGGHPHVAEPTEIIEKDGQQKFIIYSMGNLLSNQRYETIQNYWGERGVLMELELTKKGDKTTISNILPHPTWVSKEPIEGVTYTQDGTVNQAYDYQVYLAEDYLPKGRYADQVPAEKRQRIETAYHEMMALLDLKWPESNITESPQTTSASSDDAGKTTTAITGNTSSSTVEKAGEAG</sequence>
<evidence type="ECO:0000256" key="3">
    <source>
        <dbReference type="SAM" id="Phobius"/>
    </source>
</evidence>
<keyword evidence="6" id="KW-1185">Reference proteome</keyword>
<dbReference type="Pfam" id="PF09587">
    <property type="entry name" value="PGA_cap"/>
    <property type="match status" value="1"/>
</dbReference>
<evidence type="ECO:0000256" key="2">
    <source>
        <dbReference type="SAM" id="MobiDB-lite"/>
    </source>
</evidence>
<dbReference type="Proteomes" id="UP001429357">
    <property type="component" value="Unassembled WGS sequence"/>
</dbReference>
<comment type="similarity">
    <text evidence="1">Belongs to the CapA family.</text>
</comment>
<keyword evidence="3" id="KW-0472">Membrane</keyword>
<feature type="domain" description="Capsule synthesis protein CapA" evidence="4">
    <location>
        <begin position="74"/>
        <end position="320"/>
    </location>
</feature>
<evidence type="ECO:0000313" key="5">
    <source>
        <dbReference type="EMBL" id="MEO1780952.1"/>
    </source>
</evidence>
<reference evidence="6" key="1">
    <citation type="submission" date="2016-06" db="EMBL/GenBank/DDBJ databases">
        <title>Four novel species of enterococci isolated from chicken manure.</title>
        <authorList>
            <person name="Van Tyne D."/>
        </authorList>
    </citation>
    <scope>NUCLEOTIDE SEQUENCE [LARGE SCALE GENOMIC DNA]</scope>
    <source>
        <strain evidence="6">JM9A</strain>
    </source>
</reference>
<organism evidence="5 6">
    <name type="scientific">Enterococcus diestrammenae</name>
    <dbReference type="NCBI Taxonomy" id="1155073"/>
    <lineage>
        <taxon>Bacteria</taxon>
        <taxon>Bacillati</taxon>
        <taxon>Bacillota</taxon>
        <taxon>Bacilli</taxon>
        <taxon>Lactobacillales</taxon>
        <taxon>Enterococcaceae</taxon>
        <taxon>Enterococcus</taxon>
    </lineage>
</organism>
<evidence type="ECO:0000313" key="6">
    <source>
        <dbReference type="Proteomes" id="UP001429357"/>
    </source>
</evidence>
<feature type="region of interest" description="Disordered" evidence="2">
    <location>
        <begin position="427"/>
        <end position="464"/>
    </location>
</feature>
<proteinExistence type="inferred from homology"/>
<accession>A0ABV0EYY6</accession>
<feature type="transmembrane region" description="Helical" evidence="3">
    <location>
        <begin position="17"/>
        <end position="36"/>
    </location>
</feature>
<dbReference type="PANTHER" id="PTHR33393:SF12">
    <property type="entry name" value="CAPSULE BIOSYNTHESIS PROTEIN CAPA"/>
    <property type="match status" value="1"/>
</dbReference>
<name>A0ABV0EYY6_9ENTE</name>
<evidence type="ECO:0000259" key="4">
    <source>
        <dbReference type="SMART" id="SM00854"/>
    </source>
</evidence>
<reference evidence="5 6" key="2">
    <citation type="submission" date="2024-02" db="EMBL/GenBank/DDBJ databases">
        <title>The Genome Sequence of Enterococcus diestrammenae JM9A.</title>
        <authorList>
            <person name="Earl A."/>
            <person name="Manson A."/>
            <person name="Gilmore M."/>
            <person name="Sanders J."/>
            <person name="Shea T."/>
            <person name="Howe W."/>
            <person name="Livny J."/>
            <person name="Cuomo C."/>
            <person name="Neafsey D."/>
            <person name="Birren B."/>
        </authorList>
    </citation>
    <scope>NUCLEOTIDE SEQUENCE [LARGE SCALE GENOMIC DNA]</scope>
    <source>
        <strain evidence="5 6">JM9A</strain>
    </source>
</reference>
<dbReference type="EMBL" id="MAEI02000001">
    <property type="protein sequence ID" value="MEO1780952.1"/>
    <property type="molecule type" value="Genomic_DNA"/>
</dbReference>
<comment type="caution">
    <text evidence="5">The sequence shown here is derived from an EMBL/GenBank/DDBJ whole genome shotgun (WGS) entry which is preliminary data.</text>
</comment>
<feature type="compositionally biased region" description="Basic and acidic residues" evidence="2">
    <location>
        <begin position="59"/>
        <end position="70"/>
    </location>
</feature>
<dbReference type="SUPFAM" id="SSF56300">
    <property type="entry name" value="Metallo-dependent phosphatases"/>
    <property type="match status" value="1"/>
</dbReference>
<dbReference type="InterPro" id="IPR052169">
    <property type="entry name" value="CW_Biosynth-Accessory"/>
</dbReference>
<gene>
    <name evidence="5" type="ORF">BAU18_000530</name>
</gene>
<dbReference type="Gene3D" id="3.60.21.10">
    <property type="match status" value="1"/>
</dbReference>
<dbReference type="CDD" id="cd07381">
    <property type="entry name" value="MPP_CapA"/>
    <property type="match status" value="1"/>
</dbReference>
<dbReference type="InterPro" id="IPR019079">
    <property type="entry name" value="Capsule_synth_CapA"/>
</dbReference>
<keyword evidence="3" id="KW-1133">Transmembrane helix</keyword>
<dbReference type="SMART" id="SM00854">
    <property type="entry name" value="PGA_cap"/>
    <property type="match status" value="1"/>
</dbReference>
<dbReference type="InterPro" id="IPR029052">
    <property type="entry name" value="Metallo-depent_PP-like"/>
</dbReference>
<protein>
    <submittedName>
        <fullName evidence="5">Gamma-polyglutamate biosynthesis protein CapA</fullName>
    </submittedName>
</protein>
<keyword evidence="3" id="KW-0812">Transmembrane</keyword>
<dbReference type="PANTHER" id="PTHR33393">
    <property type="entry name" value="POLYGLUTAMINE SYNTHESIS ACCESSORY PROTEIN RV0574C-RELATED"/>
    <property type="match status" value="1"/>
</dbReference>
<dbReference type="RefSeq" id="WP_161870581.1">
    <property type="nucleotide sequence ID" value="NZ_MAEI02000001.1"/>
</dbReference>